<evidence type="ECO:0000256" key="1">
    <source>
        <dbReference type="ARBA" id="ARBA00005860"/>
    </source>
</evidence>
<keyword evidence="2 7" id="KW-0645">Protease</keyword>
<evidence type="ECO:0000256" key="2">
    <source>
        <dbReference type="ARBA" id="ARBA00022670"/>
    </source>
</evidence>
<reference evidence="8 9" key="1">
    <citation type="journal article" date="2005" name="Science">
        <title>The genome sequence of Trypanosoma cruzi, etiologic agent of Chagas disease.</title>
        <authorList>
            <person name="El-Sayed N.M."/>
            <person name="Myler P.J."/>
            <person name="Bartholomeu D.C."/>
            <person name="Nilsson D."/>
            <person name="Aggarwal G."/>
            <person name="Tran A.N."/>
            <person name="Ghedin E."/>
            <person name="Worthey E.A."/>
            <person name="Delcher A.L."/>
            <person name="Blandin G."/>
            <person name="Westenberger S.J."/>
            <person name="Caler E."/>
            <person name="Cerqueira G.C."/>
            <person name="Branche C."/>
            <person name="Haas B."/>
            <person name="Anupama A."/>
            <person name="Arner E."/>
            <person name="Aslund L."/>
            <person name="Attipoe P."/>
            <person name="Bontempi E."/>
            <person name="Bringaud F."/>
            <person name="Burton P."/>
            <person name="Cadag E."/>
            <person name="Campbell D.A."/>
            <person name="Carrington M."/>
            <person name="Crabtree J."/>
            <person name="Darban H."/>
            <person name="da Silveira J.F."/>
            <person name="de Jong P."/>
            <person name="Edwards K."/>
            <person name="Englund P.T."/>
            <person name="Fazelina G."/>
            <person name="Feldblyum T."/>
            <person name="Ferella M."/>
            <person name="Frasch A.C."/>
            <person name="Gull K."/>
            <person name="Horn D."/>
            <person name="Hou L."/>
            <person name="Huang Y."/>
            <person name="Kindlund E."/>
            <person name="Klingbeil M."/>
            <person name="Kluge S."/>
            <person name="Koo H."/>
            <person name="Lacerda D."/>
            <person name="Levin M.J."/>
            <person name="Lorenzi H."/>
            <person name="Louie T."/>
            <person name="Machado C.R."/>
            <person name="McCulloch R."/>
            <person name="McKenna A."/>
            <person name="Mizuno Y."/>
            <person name="Mottram J.C."/>
            <person name="Nelson S."/>
            <person name="Ochaya S."/>
            <person name="Osoegawa K."/>
            <person name="Pai G."/>
            <person name="Parsons M."/>
            <person name="Pentony M."/>
            <person name="Pettersson U."/>
            <person name="Pop M."/>
            <person name="Ramirez J.L."/>
            <person name="Rinta J."/>
            <person name="Robertson L."/>
            <person name="Salzberg S.L."/>
            <person name="Sanchez D.O."/>
            <person name="Seyler A."/>
            <person name="Sharma R."/>
            <person name="Shetty J."/>
            <person name="Simpson A.J."/>
            <person name="Sisk E."/>
            <person name="Tammi M.T."/>
            <person name="Tarleton R."/>
            <person name="Teixeira S."/>
            <person name="Van Aken S."/>
            <person name="Vogt C."/>
            <person name="Ward P.N."/>
            <person name="Wickstead B."/>
            <person name="Wortman J."/>
            <person name="White O."/>
            <person name="Fraser C.M."/>
            <person name="Stuart K.D."/>
            <person name="Andersson B."/>
        </authorList>
    </citation>
    <scope>NUCLEOTIDE SEQUENCE [LARGE SCALE GENOMIC DNA]</scope>
    <source>
        <strain evidence="8 9">CL Brener</strain>
    </source>
</reference>
<dbReference type="Pfam" id="PF01457">
    <property type="entry name" value="Peptidase_M8"/>
    <property type="match status" value="1"/>
</dbReference>
<accession>Q4E2A2</accession>
<dbReference type="PRINTS" id="PR00782">
    <property type="entry name" value="LSHMANOLYSIN"/>
</dbReference>
<keyword evidence="5 7" id="KW-0862">Zinc</keyword>
<evidence type="ECO:0000313" key="8">
    <source>
        <dbReference type="EMBL" id="EAN98927.1"/>
    </source>
</evidence>
<evidence type="ECO:0000256" key="7">
    <source>
        <dbReference type="RuleBase" id="RU366077"/>
    </source>
</evidence>
<evidence type="ECO:0000313" key="9">
    <source>
        <dbReference type="Proteomes" id="UP000002296"/>
    </source>
</evidence>
<keyword evidence="3 7" id="KW-0479">Metal-binding</keyword>
<dbReference type="GO" id="GO:0016020">
    <property type="term" value="C:membrane"/>
    <property type="evidence" value="ECO:0007669"/>
    <property type="project" value="InterPro"/>
</dbReference>
<comment type="similarity">
    <text evidence="1 7">Belongs to the peptidase M8 family.</text>
</comment>
<dbReference type="Proteomes" id="UP000002296">
    <property type="component" value="Unassembled WGS sequence"/>
</dbReference>
<sequence>MHLRALDALQVCSGVWKDRRVAVRIKTSKTDPCDIRRHCGFSWSHAMNSLDGAFDCNDDVISSAHGNILAEETVPAAVNPHADRLLVRPLEGPLSVSSFATGSVCGWFTVPDEHRSTGVANSDMVQCVAAELGGVWALPCVTLEDGRPIAGAMYFAWRFISRTPRRAPVGPRSRVRLPAHGQPQHGEECCRCAWQGAVGGVALGDCRDARE</sequence>
<comment type="caution">
    <text evidence="8">The sequence shown here is derived from an EMBL/GenBank/DDBJ whole genome shotgun (WGS) entry which is preliminary data.</text>
</comment>
<gene>
    <name evidence="8" type="ORF">Tc00.1047053511603.434</name>
</gene>
<evidence type="ECO:0000256" key="4">
    <source>
        <dbReference type="ARBA" id="ARBA00022801"/>
    </source>
</evidence>
<dbReference type="AlphaFoldDB" id="Q4E2A2"/>
<dbReference type="GO" id="GO:0046872">
    <property type="term" value="F:metal ion binding"/>
    <property type="evidence" value="ECO:0007669"/>
    <property type="project" value="UniProtKB-KW"/>
</dbReference>
<dbReference type="KEGG" id="tcr:511603.434"/>
<evidence type="ECO:0000256" key="3">
    <source>
        <dbReference type="ARBA" id="ARBA00022723"/>
    </source>
</evidence>
<dbReference type="PaxDb" id="353153-Q4E2A2"/>
<dbReference type="SMR" id="Q4E2A2"/>
<name>Q4E2A2_TRYCC</name>
<dbReference type="RefSeq" id="XP_820778.1">
    <property type="nucleotide sequence ID" value="XM_815685.1"/>
</dbReference>
<dbReference type="SUPFAM" id="SSF55486">
    <property type="entry name" value="Metalloproteases ('zincins'), catalytic domain"/>
    <property type="match status" value="1"/>
</dbReference>
<evidence type="ECO:0000256" key="5">
    <source>
        <dbReference type="ARBA" id="ARBA00022833"/>
    </source>
</evidence>
<dbReference type="EMBL" id="AAHK01000036">
    <property type="protein sequence ID" value="EAN98927.1"/>
    <property type="molecule type" value="Genomic_DNA"/>
</dbReference>
<dbReference type="GO" id="GO:0007155">
    <property type="term" value="P:cell adhesion"/>
    <property type="evidence" value="ECO:0007669"/>
    <property type="project" value="InterPro"/>
</dbReference>
<dbReference type="InterPro" id="IPR001577">
    <property type="entry name" value="Peptidase_M8"/>
</dbReference>
<dbReference type="InParanoid" id="Q4E2A2"/>
<keyword evidence="6 7" id="KW-0482">Metalloprotease</keyword>
<dbReference type="Gene3D" id="3.10.170.20">
    <property type="match status" value="1"/>
</dbReference>
<keyword evidence="9" id="KW-1185">Reference proteome</keyword>
<dbReference type="GeneID" id="3553558"/>
<organism evidence="8 9">
    <name type="scientific">Trypanosoma cruzi (strain CL Brener)</name>
    <dbReference type="NCBI Taxonomy" id="353153"/>
    <lineage>
        <taxon>Eukaryota</taxon>
        <taxon>Discoba</taxon>
        <taxon>Euglenozoa</taxon>
        <taxon>Kinetoplastea</taxon>
        <taxon>Metakinetoplastina</taxon>
        <taxon>Trypanosomatida</taxon>
        <taxon>Trypanosomatidae</taxon>
        <taxon>Trypanosoma</taxon>
        <taxon>Schizotrypanum</taxon>
    </lineage>
</organism>
<protein>
    <recommendedName>
        <fullName evidence="7">Leishmanolysin-like peptidase</fullName>
        <ecNumber evidence="7">3.4.24.-</ecNumber>
    </recommendedName>
</protein>
<dbReference type="GO" id="GO:0004222">
    <property type="term" value="F:metalloendopeptidase activity"/>
    <property type="evidence" value="ECO:0007669"/>
    <property type="project" value="UniProtKB-UniRule"/>
</dbReference>
<evidence type="ECO:0000256" key="6">
    <source>
        <dbReference type="ARBA" id="ARBA00023049"/>
    </source>
</evidence>
<dbReference type="EC" id="3.4.24.-" evidence="7"/>
<comment type="cofactor">
    <cofactor evidence="7">
        <name>Zn(2+)</name>
        <dbReference type="ChEBI" id="CHEBI:29105"/>
    </cofactor>
    <text evidence="7">Binds 1 zinc ion per subunit.</text>
</comment>
<proteinExistence type="inferred from homology"/>
<dbReference type="GO" id="GO:0006508">
    <property type="term" value="P:proteolysis"/>
    <property type="evidence" value="ECO:0007669"/>
    <property type="project" value="UniProtKB-KW"/>
</dbReference>
<keyword evidence="4 7" id="KW-0378">Hydrolase</keyword>